<dbReference type="EMBL" id="BARV01015971">
    <property type="protein sequence ID" value="GAI21592.1"/>
    <property type="molecule type" value="Genomic_DNA"/>
</dbReference>
<accession>X1LQG0</accession>
<protein>
    <submittedName>
        <fullName evidence="1">Uncharacterized protein</fullName>
    </submittedName>
</protein>
<feature type="non-terminal residue" evidence="1">
    <location>
        <position position="86"/>
    </location>
</feature>
<dbReference type="AlphaFoldDB" id="X1LQG0"/>
<name>X1LQG0_9ZZZZ</name>
<reference evidence="1" key="1">
    <citation type="journal article" date="2014" name="Front. Microbiol.">
        <title>High frequency of phylogenetically diverse reductive dehalogenase-homologous genes in deep subseafloor sedimentary metagenomes.</title>
        <authorList>
            <person name="Kawai M."/>
            <person name="Futagami T."/>
            <person name="Toyoda A."/>
            <person name="Takaki Y."/>
            <person name="Nishi S."/>
            <person name="Hori S."/>
            <person name="Arai W."/>
            <person name="Tsubouchi T."/>
            <person name="Morono Y."/>
            <person name="Uchiyama I."/>
            <person name="Ito T."/>
            <person name="Fujiyama A."/>
            <person name="Inagaki F."/>
            <person name="Takami H."/>
        </authorList>
    </citation>
    <scope>NUCLEOTIDE SEQUENCE</scope>
    <source>
        <strain evidence="1">Expedition CK06-06</strain>
    </source>
</reference>
<gene>
    <name evidence="1" type="ORF">S06H3_27518</name>
</gene>
<sequence length="86" mass="9508">MSVERLFLGWDAPVTAKAQEFLLPQQLSGSVDLEKELIVVPTRQAGRRLRETLALHCAKQNAALLSPHVVTPTFFLLSENEPVNVA</sequence>
<proteinExistence type="predicted"/>
<evidence type="ECO:0000313" key="1">
    <source>
        <dbReference type="EMBL" id="GAI21592.1"/>
    </source>
</evidence>
<comment type="caution">
    <text evidence="1">The sequence shown here is derived from an EMBL/GenBank/DDBJ whole genome shotgun (WGS) entry which is preliminary data.</text>
</comment>
<organism evidence="1">
    <name type="scientific">marine sediment metagenome</name>
    <dbReference type="NCBI Taxonomy" id="412755"/>
    <lineage>
        <taxon>unclassified sequences</taxon>
        <taxon>metagenomes</taxon>
        <taxon>ecological metagenomes</taxon>
    </lineage>
</organism>